<evidence type="ECO:0000313" key="2">
    <source>
        <dbReference type="Proteomes" id="UP001162480"/>
    </source>
</evidence>
<protein>
    <submittedName>
        <fullName evidence="1">Uncharacterized protein</fullName>
    </submittedName>
</protein>
<dbReference type="AlphaFoldDB" id="A0AA36AEW0"/>
<gene>
    <name evidence="1" type="ORF">OCTVUL_1B000649</name>
</gene>
<dbReference type="EMBL" id="OX597814">
    <property type="protein sequence ID" value="CAI9714828.1"/>
    <property type="molecule type" value="Genomic_DNA"/>
</dbReference>
<accession>A0AA36AEW0</accession>
<keyword evidence="2" id="KW-1185">Reference proteome</keyword>
<proteinExistence type="predicted"/>
<reference evidence="1" key="1">
    <citation type="submission" date="2023-08" db="EMBL/GenBank/DDBJ databases">
        <authorList>
            <person name="Alioto T."/>
            <person name="Alioto T."/>
            <person name="Gomez Garrido J."/>
        </authorList>
    </citation>
    <scope>NUCLEOTIDE SEQUENCE</scope>
</reference>
<evidence type="ECO:0000313" key="1">
    <source>
        <dbReference type="EMBL" id="CAI9714828.1"/>
    </source>
</evidence>
<dbReference type="Proteomes" id="UP001162480">
    <property type="component" value="Chromosome 1"/>
</dbReference>
<sequence length="84" mass="9922">MEFLVEYFSRYRCRNRYKCSTYRNETVGCGCLDVDILTRLTGHSTCFGERSFTEEFSQLLDIISNFIELNDSPTIFSRLNPYHT</sequence>
<organism evidence="1 2">
    <name type="scientific">Octopus vulgaris</name>
    <name type="common">Common octopus</name>
    <dbReference type="NCBI Taxonomy" id="6645"/>
    <lineage>
        <taxon>Eukaryota</taxon>
        <taxon>Metazoa</taxon>
        <taxon>Spiralia</taxon>
        <taxon>Lophotrochozoa</taxon>
        <taxon>Mollusca</taxon>
        <taxon>Cephalopoda</taxon>
        <taxon>Coleoidea</taxon>
        <taxon>Octopodiformes</taxon>
        <taxon>Octopoda</taxon>
        <taxon>Incirrata</taxon>
        <taxon>Octopodidae</taxon>
        <taxon>Octopus</taxon>
    </lineage>
</organism>
<name>A0AA36AEW0_OCTVU</name>